<dbReference type="PROSITE" id="PS51257">
    <property type="entry name" value="PROKAR_LIPOPROTEIN"/>
    <property type="match status" value="1"/>
</dbReference>
<evidence type="ECO:0000313" key="2">
    <source>
        <dbReference type="Proteomes" id="UP001474120"/>
    </source>
</evidence>
<protein>
    <submittedName>
        <fullName evidence="1">CotH kinase family protein</fullName>
    </submittedName>
</protein>
<reference evidence="1 2" key="1">
    <citation type="submission" date="2024-04" db="EMBL/GenBank/DDBJ databases">
        <title>whole genome sequencing of Lutimonas vermicola strain IMCC1616.</title>
        <authorList>
            <person name="Bae S.S."/>
        </authorList>
    </citation>
    <scope>NUCLEOTIDE SEQUENCE [LARGE SCALE GENOMIC DNA]</scope>
    <source>
        <strain evidence="1 2">IMCC1616</strain>
    </source>
</reference>
<gene>
    <name evidence="1" type="ORF">AABB81_07795</name>
</gene>
<dbReference type="Proteomes" id="UP001474120">
    <property type="component" value="Unassembled WGS sequence"/>
</dbReference>
<dbReference type="RefSeq" id="WP_342159752.1">
    <property type="nucleotide sequence ID" value="NZ_JBCDNA010000002.1"/>
</dbReference>
<comment type="caution">
    <text evidence="1">The sequence shown here is derived from an EMBL/GenBank/DDBJ whole genome shotgun (WGS) entry which is preliminary data.</text>
</comment>
<evidence type="ECO:0000313" key="1">
    <source>
        <dbReference type="EMBL" id="MEL4455794.1"/>
    </source>
</evidence>
<accession>A0ABU9L021</accession>
<keyword evidence="1" id="KW-0808">Transferase</keyword>
<proteinExistence type="predicted"/>
<keyword evidence="1" id="KW-0418">Kinase</keyword>
<dbReference type="EMBL" id="JBCDNA010000002">
    <property type="protein sequence ID" value="MEL4455794.1"/>
    <property type="molecule type" value="Genomic_DNA"/>
</dbReference>
<dbReference type="Gene3D" id="2.60.40.2340">
    <property type="match status" value="1"/>
</dbReference>
<sequence length="501" mass="57934">MKNILSVLMIIPLMILTSCNDESVDIEPVVQGTEITEFSFLKSSNPSLTGNEYATIENNIISGRLPLDIDIHNTVASFKHTGSAILVNNIAQISGETKNDFTEIQNYTVTTADGRTGQYEVDITYFTGLPIIYLETGNGAVIDSKEDYVTGSVSMEGGRYFTDLTSTTMNIRGRGNSTWGHPKKPYQLKFDEKTEILGMPEDKKWIFLAEFSDKTLIRNKIAFELGYLSQLDWTPQSVFTEVVINGTYNGTYHISQKVEESDHRVLIGDTGYLLEIDQLERLDPDDVYFRTNKFLINIKEPETEYASNEFNYVSELINEFENVLMGAQFADPDLGYAKYIDVDSFIDWYLISEITKNQDSKSFSSIFLNVMPGEKIKMGPLWDFDLAFGNVDYSECEYPTGFWVKHHAWFTRLFEDKVFVEKVKDRFLYFKENQNFILGKMDYYADQLKYSQFENDQKWNLFGNYVWPNPVFYDTHQAEVDHLKKWYIDRMNWLDTAYKGL</sequence>
<dbReference type="InterPro" id="IPR014867">
    <property type="entry name" value="Spore_coat_CotH_CotH2/3/7"/>
</dbReference>
<name>A0ABU9L021_9FLAO</name>
<dbReference type="Pfam" id="PF08757">
    <property type="entry name" value="CotH"/>
    <property type="match status" value="1"/>
</dbReference>
<dbReference type="GO" id="GO:0016301">
    <property type="term" value="F:kinase activity"/>
    <property type="evidence" value="ECO:0007669"/>
    <property type="project" value="UniProtKB-KW"/>
</dbReference>
<keyword evidence="2" id="KW-1185">Reference proteome</keyword>
<organism evidence="1 2">
    <name type="scientific">Lutimonas vermicola</name>
    <dbReference type="NCBI Taxonomy" id="414288"/>
    <lineage>
        <taxon>Bacteria</taxon>
        <taxon>Pseudomonadati</taxon>
        <taxon>Bacteroidota</taxon>
        <taxon>Flavobacteriia</taxon>
        <taxon>Flavobacteriales</taxon>
        <taxon>Flavobacteriaceae</taxon>
        <taxon>Lutimonas</taxon>
    </lineage>
</organism>